<feature type="transmembrane region" description="Helical" evidence="1">
    <location>
        <begin position="352"/>
        <end position="370"/>
    </location>
</feature>
<gene>
    <name evidence="2" type="ORF">DRF59_02575</name>
</gene>
<evidence type="ECO:0000256" key="1">
    <source>
        <dbReference type="SAM" id="Phobius"/>
    </source>
</evidence>
<protein>
    <recommendedName>
        <fullName evidence="4">Glycosyltransferase RgtA/B/C/D-like domain-containing protein</fullName>
    </recommendedName>
</protein>
<feature type="transmembrane region" description="Helical" evidence="1">
    <location>
        <begin position="291"/>
        <end position="310"/>
    </location>
</feature>
<sequence length="526" mass="60734">MKSLLITSAVFFGTCFVYILIMLSATEGYFTYILDDAYIHLAIAKNFAVHGIWGITEYSFSSSSSSPVFTLILSVLIFIFGNHALIPLIFNIAATVLLIILLNKYYSLYFSKTILIIAASLFTLFFAVLHVQIVSGMEHVLQVSVIAANIYFFYQWRVYRTRYSLYCLYGTILLLGLIRFESMFYFVSLAFVFLLVRKFKHAALILLLGFTPIFLFGYFNYPESGYFFPNSVVVKGTLLDFSGNVVMQVFDLVIKKLILNISFYKIGLFPLLISFILLYKDYKKEGDFRKVIESNFLIVVWSLTLIQHCLFSEIKGVFRYEAYLLCAFAMVLIPRLKSFFVHPLSAFKTEKITGVFIIVNVILLLYKFGYAHVVITNGSSNIYEQQIQSAGFLKEYYNTEHVVANDIGAICYFTDIHLLDFMGLGSNEMVRFRIGGKKLDQEFEDFLLQYTIKNKYKLAIAYEEWLDGHTPKNWKKVAYLEVKGRNVVLAEKHLFIYSIDPDIHESLKQNVKNFKWNKNVQVTIME</sequence>
<dbReference type="Proteomes" id="UP000256769">
    <property type="component" value="Unassembled WGS sequence"/>
</dbReference>
<evidence type="ECO:0008006" key="4">
    <source>
        <dbReference type="Google" id="ProtNLM"/>
    </source>
</evidence>
<feature type="transmembrane region" description="Helical" evidence="1">
    <location>
        <begin position="139"/>
        <end position="154"/>
    </location>
</feature>
<name>A0A3D9CSQ1_9FLAO</name>
<reference evidence="2 3" key="1">
    <citation type="journal article" date="2007" name="Int. J. Syst. Evol. Microbiol.">
        <title>Chryseobacterium flavum sp. nov., isolated from polluted soil.</title>
        <authorList>
            <person name="Zhou Y."/>
            <person name="Dong J."/>
            <person name="Wang X."/>
            <person name="Huang X."/>
            <person name="Zhang K.Y."/>
            <person name="Zhang Y.Q."/>
            <person name="Guo Y.F."/>
            <person name="Lai R."/>
            <person name="Li W.J."/>
        </authorList>
    </citation>
    <scope>NUCLEOTIDE SEQUENCE [LARGE SCALE GENOMIC DNA]</scope>
    <source>
        <strain evidence="2 3">KCTC 12877</strain>
    </source>
</reference>
<feature type="transmembrane region" description="Helical" evidence="1">
    <location>
        <begin position="6"/>
        <end position="25"/>
    </location>
</feature>
<accession>A0A3D9CSQ1</accession>
<evidence type="ECO:0000313" key="2">
    <source>
        <dbReference type="EMBL" id="REC68800.1"/>
    </source>
</evidence>
<dbReference type="RefSeq" id="WP_115956727.1">
    <property type="nucleotide sequence ID" value="NZ_CBCRVL010000007.1"/>
</dbReference>
<feature type="transmembrane region" description="Helical" evidence="1">
    <location>
        <begin position="166"/>
        <end position="196"/>
    </location>
</feature>
<feature type="transmembrane region" description="Helical" evidence="1">
    <location>
        <begin position="202"/>
        <end position="221"/>
    </location>
</feature>
<proteinExistence type="predicted"/>
<evidence type="ECO:0000313" key="3">
    <source>
        <dbReference type="Proteomes" id="UP000256769"/>
    </source>
</evidence>
<dbReference type="AlphaFoldDB" id="A0A3D9CSQ1"/>
<keyword evidence="1" id="KW-0472">Membrane</keyword>
<feature type="transmembrane region" description="Helical" evidence="1">
    <location>
        <begin position="113"/>
        <end position="133"/>
    </location>
</feature>
<keyword evidence="3" id="KW-1185">Reference proteome</keyword>
<comment type="caution">
    <text evidence="2">The sequence shown here is derived from an EMBL/GenBank/DDBJ whole genome shotgun (WGS) entry which is preliminary data.</text>
</comment>
<keyword evidence="1" id="KW-0812">Transmembrane</keyword>
<feature type="transmembrane region" description="Helical" evidence="1">
    <location>
        <begin position="322"/>
        <end position="340"/>
    </location>
</feature>
<keyword evidence="1" id="KW-1133">Transmembrane helix</keyword>
<dbReference type="EMBL" id="QNUE01000002">
    <property type="protein sequence ID" value="REC68800.1"/>
    <property type="molecule type" value="Genomic_DNA"/>
</dbReference>
<feature type="transmembrane region" description="Helical" evidence="1">
    <location>
        <begin position="257"/>
        <end position="279"/>
    </location>
</feature>
<dbReference type="OrthoDB" id="104925at2"/>
<feature type="transmembrane region" description="Helical" evidence="1">
    <location>
        <begin position="68"/>
        <end position="101"/>
    </location>
</feature>
<organism evidence="2 3">
    <name type="scientific">Chryseobacterium flavum</name>
    <dbReference type="NCBI Taxonomy" id="415851"/>
    <lineage>
        <taxon>Bacteria</taxon>
        <taxon>Pseudomonadati</taxon>
        <taxon>Bacteroidota</taxon>
        <taxon>Flavobacteriia</taxon>
        <taxon>Flavobacteriales</taxon>
        <taxon>Weeksellaceae</taxon>
        <taxon>Chryseobacterium group</taxon>
        <taxon>Chryseobacterium</taxon>
    </lineage>
</organism>